<sequence length="72" mass="8163">MAEDKEPISPDMTLIEILQQHRQTEAVFRRYEGEAQGCLLCHALFDTLAEAAAKYGLDLERLLKDLQEAEGE</sequence>
<reference evidence="1" key="1">
    <citation type="journal article" date="2020" name="mSystems">
        <title>Genome- and Community-Level Interaction Insights into Carbon Utilization and Element Cycling Functions of Hydrothermarchaeota in Hydrothermal Sediment.</title>
        <authorList>
            <person name="Zhou Z."/>
            <person name="Liu Y."/>
            <person name="Xu W."/>
            <person name="Pan J."/>
            <person name="Luo Z.H."/>
            <person name="Li M."/>
        </authorList>
    </citation>
    <scope>NUCLEOTIDE SEQUENCE [LARGE SCALE GENOMIC DNA]</scope>
    <source>
        <strain evidence="1">SpSt-897</strain>
    </source>
</reference>
<comment type="caution">
    <text evidence="1">The sequence shown here is derived from an EMBL/GenBank/DDBJ whole genome shotgun (WGS) entry which is preliminary data.</text>
</comment>
<dbReference type="SUPFAM" id="SSF140683">
    <property type="entry name" value="SP0561-like"/>
    <property type="match status" value="1"/>
</dbReference>
<protein>
    <submittedName>
        <fullName evidence="1">DUF1858 domain-containing protein</fullName>
    </submittedName>
</protein>
<proteinExistence type="predicted"/>
<organism evidence="1">
    <name type="scientific">Desulfobacca acetoxidans</name>
    <dbReference type="NCBI Taxonomy" id="60893"/>
    <lineage>
        <taxon>Bacteria</taxon>
        <taxon>Pseudomonadati</taxon>
        <taxon>Thermodesulfobacteriota</taxon>
        <taxon>Desulfobaccia</taxon>
        <taxon>Desulfobaccales</taxon>
        <taxon>Desulfobaccaceae</taxon>
        <taxon>Desulfobacca</taxon>
    </lineage>
</organism>
<dbReference type="EMBL" id="DTMF01000309">
    <property type="protein sequence ID" value="HGF35231.1"/>
    <property type="molecule type" value="Genomic_DNA"/>
</dbReference>
<dbReference type="InterPro" id="IPR038062">
    <property type="entry name" value="ScdA-like_N_sf"/>
</dbReference>
<evidence type="ECO:0000313" key="1">
    <source>
        <dbReference type="EMBL" id="HGF35231.1"/>
    </source>
</evidence>
<name>A0A7C3ZDE8_9BACT</name>
<dbReference type="Gene3D" id="1.10.3910.10">
    <property type="entry name" value="SP0561-like"/>
    <property type="match status" value="1"/>
</dbReference>
<gene>
    <name evidence="1" type="ORF">ENW96_12775</name>
</gene>
<accession>A0A7C3ZDE8</accession>
<dbReference type="AlphaFoldDB" id="A0A7C3ZDE8"/>